<dbReference type="Gene3D" id="1.10.760.10">
    <property type="entry name" value="Cytochrome c-like domain"/>
    <property type="match status" value="2"/>
</dbReference>
<evidence type="ECO:0000256" key="2">
    <source>
        <dbReference type="ARBA" id="ARBA00022723"/>
    </source>
</evidence>
<evidence type="ECO:0000256" key="5">
    <source>
        <dbReference type="SAM" id="SignalP"/>
    </source>
</evidence>
<dbReference type="AlphaFoldDB" id="U2ZMN2"/>
<dbReference type="STRING" id="1219065.VPR01S_22_00330"/>
<dbReference type="PANTHER" id="PTHR35008">
    <property type="entry name" value="BLL4482 PROTEIN-RELATED"/>
    <property type="match status" value="1"/>
</dbReference>
<dbReference type="PROSITE" id="PS51007">
    <property type="entry name" value="CYTC"/>
    <property type="match status" value="2"/>
</dbReference>
<evidence type="ECO:0000256" key="3">
    <source>
        <dbReference type="ARBA" id="ARBA00023004"/>
    </source>
</evidence>
<dbReference type="SUPFAM" id="SSF46626">
    <property type="entry name" value="Cytochrome c"/>
    <property type="match status" value="2"/>
</dbReference>
<dbReference type="InterPro" id="IPR051459">
    <property type="entry name" value="Cytochrome_c-type_DH"/>
</dbReference>
<feature type="signal peptide" evidence="5">
    <location>
        <begin position="1"/>
        <end position="18"/>
    </location>
</feature>
<feature type="chain" id="PRO_5004637077" evidence="5">
    <location>
        <begin position="19"/>
        <end position="307"/>
    </location>
</feature>
<name>U2ZMN2_VIBPR</name>
<dbReference type="GO" id="GO:0009055">
    <property type="term" value="F:electron transfer activity"/>
    <property type="evidence" value="ECO:0007669"/>
    <property type="project" value="InterPro"/>
</dbReference>
<keyword evidence="2 4" id="KW-0479">Metal-binding</keyword>
<accession>U2ZMN2</accession>
<keyword evidence="1 4" id="KW-0349">Heme</keyword>
<dbReference type="GO" id="GO:0020037">
    <property type="term" value="F:heme binding"/>
    <property type="evidence" value="ECO:0007669"/>
    <property type="project" value="InterPro"/>
</dbReference>
<organism evidence="7 8">
    <name type="scientific">Vibrio proteolyticus NBRC 13287</name>
    <dbReference type="NCBI Taxonomy" id="1219065"/>
    <lineage>
        <taxon>Bacteria</taxon>
        <taxon>Pseudomonadati</taxon>
        <taxon>Pseudomonadota</taxon>
        <taxon>Gammaproteobacteria</taxon>
        <taxon>Vibrionales</taxon>
        <taxon>Vibrionaceae</taxon>
        <taxon>Vibrio</taxon>
    </lineage>
</organism>
<keyword evidence="5" id="KW-0732">Signal</keyword>
<dbReference type="InterPro" id="IPR009056">
    <property type="entry name" value="Cyt_c-like_dom"/>
</dbReference>
<evidence type="ECO:0000256" key="4">
    <source>
        <dbReference type="PROSITE-ProRule" id="PRU00433"/>
    </source>
</evidence>
<reference evidence="7 8" key="1">
    <citation type="submission" date="2013-09" db="EMBL/GenBank/DDBJ databases">
        <title>Whole genome shotgun sequence of Vibrio proteolyticus NBRC 13287.</title>
        <authorList>
            <person name="Isaki S."/>
            <person name="Hosoyama A."/>
            <person name="Numata M."/>
            <person name="Hashimoto M."/>
            <person name="Hosoyama Y."/>
            <person name="Tsuchikane K."/>
            <person name="Noguchi M."/>
            <person name="Hirakata S."/>
            <person name="Ichikawa N."/>
            <person name="Ohji S."/>
            <person name="Yamazoe A."/>
            <person name="Fujita N."/>
        </authorList>
    </citation>
    <scope>NUCLEOTIDE SEQUENCE [LARGE SCALE GENOMIC DNA]</scope>
    <source>
        <strain evidence="7 8">NBRC 13287</strain>
    </source>
</reference>
<dbReference type="Proteomes" id="UP000016570">
    <property type="component" value="Unassembled WGS sequence"/>
</dbReference>
<feature type="domain" description="Cytochrome c" evidence="6">
    <location>
        <begin position="56"/>
        <end position="157"/>
    </location>
</feature>
<dbReference type="eggNOG" id="COG3258">
    <property type="taxonomic scope" value="Bacteria"/>
</dbReference>
<dbReference type="RefSeq" id="WP_021707009.1">
    <property type="nucleotide sequence ID" value="NZ_BATJ01000022.1"/>
</dbReference>
<keyword evidence="3 4" id="KW-0408">Iron</keyword>
<evidence type="ECO:0000256" key="1">
    <source>
        <dbReference type="ARBA" id="ARBA00022617"/>
    </source>
</evidence>
<dbReference type="Pfam" id="PF21342">
    <property type="entry name" value="SoxA-TsdA_cyt-c"/>
    <property type="match status" value="1"/>
</dbReference>
<proteinExistence type="predicted"/>
<evidence type="ECO:0000313" key="8">
    <source>
        <dbReference type="Proteomes" id="UP000016570"/>
    </source>
</evidence>
<dbReference type="PANTHER" id="PTHR35008:SF9">
    <property type="entry name" value="CYTOCHROME C DOMAIN-CONTAINING PROTEIN"/>
    <property type="match status" value="1"/>
</dbReference>
<dbReference type="GO" id="GO:0046872">
    <property type="term" value="F:metal ion binding"/>
    <property type="evidence" value="ECO:0007669"/>
    <property type="project" value="UniProtKB-KW"/>
</dbReference>
<keyword evidence="8" id="KW-1185">Reference proteome</keyword>
<sequence length="307" mass="34143">MKRYMLIPALLLFVQAQAESTYPDLAETGPTRALQAGEVHHTPRDWKALPDGEFGESIKRGYSLFANSQQLHRSGQVNNGLNCINCHLGAGQLANAAPMWAAYVSYPAYRAKNKKVNTFEDRLQGCFMYSMNAGKGKAPGVLSQEILDLTAYSYWLSFGATVDNNLPGRSYAKMSHAPAEPDFVRGQRVYASECAVCHGKNGEGQQVDNRYVFPPLWGKDSYNWGAGMHQINIAANFIKANMPLGERYSLSDQQAWDVALFINSQERPQDPRFDGSVSQTAEAYHQHNDRYGKPSPVDRHLLGSQAF</sequence>
<evidence type="ECO:0000313" key="7">
    <source>
        <dbReference type="EMBL" id="GAD69041.1"/>
    </source>
</evidence>
<dbReference type="EMBL" id="BATJ01000022">
    <property type="protein sequence ID" value="GAD69041.1"/>
    <property type="molecule type" value="Genomic_DNA"/>
</dbReference>
<dbReference type="Pfam" id="PF00034">
    <property type="entry name" value="Cytochrom_C"/>
    <property type="match status" value="1"/>
</dbReference>
<feature type="domain" description="Cytochrome c" evidence="6">
    <location>
        <begin position="181"/>
        <end position="266"/>
    </location>
</feature>
<comment type="caution">
    <text evidence="7">The sequence shown here is derived from an EMBL/GenBank/DDBJ whole genome shotgun (WGS) entry which is preliminary data.</text>
</comment>
<evidence type="ECO:0000259" key="6">
    <source>
        <dbReference type="PROSITE" id="PS51007"/>
    </source>
</evidence>
<dbReference type="InterPro" id="IPR036909">
    <property type="entry name" value="Cyt_c-like_dom_sf"/>
</dbReference>
<protein>
    <submittedName>
        <fullName evidence="7">Cytochrome c family protein</fullName>
    </submittedName>
</protein>
<gene>
    <name evidence="7" type="ORF">VPR01S_22_00330</name>
</gene>